<dbReference type="InterPro" id="IPR011055">
    <property type="entry name" value="Dup_hybrid_motif"/>
</dbReference>
<keyword evidence="3" id="KW-0812">Transmembrane</keyword>
<protein>
    <recommendedName>
        <fullName evidence="4">M23ase beta-sheet core domain-containing protein</fullName>
    </recommendedName>
</protein>
<proteinExistence type="predicted"/>
<accession>A0A259TVE9</accession>
<dbReference type="Pfam" id="PF01551">
    <property type="entry name" value="Peptidase_M23"/>
    <property type="match status" value="1"/>
</dbReference>
<dbReference type="Proteomes" id="UP000216446">
    <property type="component" value="Unassembled WGS sequence"/>
</dbReference>
<dbReference type="InParanoid" id="A0A259TVE9"/>
<dbReference type="InterPro" id="IPR050570">
    <property type="entry name" value="Cell_wall_metabolism_enzyme"/>
</dbReference>
<evidence type="ECO:0000259" key="4">
    <source>
        <dbReference type="Pfam" id="PF01551"/>
    </source>
</evidence>
<dbReference type="PANTHER" id="PTHR21666:SF289">
    <property type="entry name" value="L-ALA--D-GLU ENDOPEPTIDASE"/>
    <property type="match status" value="1"/>
</dbReference>
<feature type="coiled-coil region" evidence="2">
    <location>
        <begin position="63"/>
        <end position="90"/>
    </location>
</feature>
<feature type="transmembrane region" description="Helical" evidence="3">
    <location>
        <begin position="29"/>
        <end position="51"/>
    </location>
</feature>
<dbReference type="EMBL" id="MQWB01000001">
    <property type="protein sequence ID" value="OZC01597.1"/>
    <property type="molecule type" value="Genomic_DNA"/>
</dbReference>
<dbReference type="PANTHER" id="PTHR21666">
    <property type="entry name" value="PEPTIDASE-RELATED"/>
    <property type="match status" value="1"/>
</dbReference>
<reference evidence="5 6" key="1">
    <citation type="submission" date="2016-11" db="EMBL/GenBank/DDBJ databases">
        <title>Study of marine rhodopsin-containing bacteria.</title>
        <authorList>
            <person name="Yoshizawa S."/>
            <person name="Kumagai Y."/>
            <person name="Kogure K."/>
        </authorList>
    </citation>
    <scope>NUCLEOTIDE SEQUENCE [LARGE SCALE GENOMIC DNA]</scope>
    <source>
        <strain evidence="5 6">SG-29</strain>
    </source>
</reference>
<gene>
    <name evidence="5" type="ORF">BSZ36_00510</name>
</gene>
<sequence length="326" mass="35883">MPNSFYYYDHESCSFVEVEPSRKGLWLKLGAIASLALVLAAVGVGVMAQFVTSPVEVAQREEIRALQGELEETSTRLVAFSDQLEELSETDRELYRTVLNAEPISEDEFKMGVGGSEREDLVHYSTPTAQLLKTTSATIGRLERQMELQNRSYDELKELATSRDAVLRQQPAILPLKNARLTSGFGMRYHPILHTTRMHAGVDFPTPVGTDLYAAGDGVVSFIGAKGGYGTVIEIDHPLAGKLTRYAHLSRVAPGIQVGSSVRRGQTVAYSGNTGLSTAPHLHYEVRLLNEERTPINPVTTFVPGVSPREYQELLEAARTQTVSFD</sequence>
<dbReference type="Gene3D" id="2.70.70.10">
    <property type="entry name" value="Glucose Permease (Domain IIA)"/>
    <property type="match status" value="1"/>
</dbReference>
<name>A0A259TVE9_9BACT</name>
<dbReference type="InterPro" id="IPR016047">
    <property type="entry name" value="M23ase_b-sheet_dom"/>
</dbReference>
<dbReference type="GO" id="GO:0004222">
    <property type="term" value="F:metalloendopeptidase activity"/>
    <property type="evidence" value="ECO:0007669"/>
    <property type="project" value="TreeGrafter"/>
</dbReference>
<dbReference type="CDD" id="cd12797">
    <property type="entry name" value="M23_peptidase"/>
    <property type="match status" value="1"/>
</dbReference>
<keyword evidence="6" id="KW-1185">Reference proteome</keyword>
<dbReference type="SUPFAM" id="SSF51261">
    <property type="entry name" value="Duplicated hybrid motif"/>
    <property type="match status" value="1"/>
</dbReference>
<feature type="domain" description="M23ase beta-sheet core" evidence="4">
    <location>
        <begin position="197"/>
        <end position="298"/>
    </location>
</feature>
<keyword evidence="3" id="KW-0472">Membrane</keyword>
<keyword evidence="1" id="KW-0732">Signal</keyword>
<evidence type="ECO:0000256" key="1">
    <source>
        <dbReference type="ARBA" id="ARBA00022729"/>
    </source>
</evidence>
<keyword evidence="3" id="KW-1133">Transmembrane helix</keyword>
<evidence type="ECO:0000256" key="2">
    <source>
        <dbReference type="SAM" id="Coils"/>
    </source>
</evidence>
<organism evidence="5 6">
    <name type="scientific">Rubricoccus marinus</name>
    <dbReference type="NCBI Taxonomy" id="716817"/>
    <lineage>
        <taxon>Bacteria</taxon>
        <taxon>Pseudomonadati</taxon>
        <taxon>Rhodothermota</taxon>
        <taxon>Rhodothermia</taxon>
        <taxon>Rhodothermales</taxon>
        <taxon>Rubricoccaceae</taxon>
        <taxon>Rubricoccus</taxon>
    </lineage>
</organism>
<dbReference type="AlphaFoldDB" id="A0A259TVE9"/>
<comment type="caution">
    <text evidence="5">The sequence shown here is derived from an EMBL/GenBank/DDBJ whole genome shotgun (WGS) entry which is preliminary data.</text>
</comment>
<evidence type="ECO:0000313" key="6">
    <source>
        <dbReference type="Proteomes" id="UP000216446"/>
    </source>
</evidence>
<dbReference type="RefSeq" id="WP_094545216.1">
    <property type="nucleotide sequence ID" value="NZ_MQWB01000001.1"/>
</dbReference>
<dbReference type="OrthoDB" id="9810477at2"/>
<evidence type="ECO:0000313" key="5">
    <source>
        <dbReference type="EMBL" id="OZC01597.1"/>
    </source>
</evidence>
<evidence type="ECO:0000256" key="3">
    <source>
        <dbReference type="SAM" id="Phobius"/>
    </source>
</evidence>
<keyword evidence="2" id="KW-0175">Coiled coil</keyword>